<comment type="caution">
    <text evidence="2">The sequence shown here is derived from an EMBL/GenBank/DDBJ whole genome shotgun (WGS) entry which is preliminary data.</text>
</comment>
<keyword evidence="1" id="KW-0812">Transmembrane</keyword>
<gene>
    <name evidence="2" type="ORF">FGK64_00835</name>
</gene>
<accession>A0ABY2XD28</accession>
<protein>
    <recommendedName>
        <fullName evidence="4">Integral membrane protein</fullName>
    </recommendedName>
</protein>
<feature type="transmembrane region" description="Helical" evidence="1">
    <location>
        <begin position="60"/>
        <end position="78"/>
    </location>
</feature>
<feature type="transmembrane region" description="Helical" evidence="1">
    <location>
        <begin position="31"/>
        <end position="54"/>
    </location>
</feature>
<dbReference type="Proteomes" id="UP001191082">
    <property type="component" value="Unassembled WGS sequence"/>
</dbReference>
<keyword evidence="1" id="KW-0472">Membrane</keyword>
<sequence length="168" mass="18748">MQQGKDDAVAGFGDSAPVMVRFMPNWPVRVVIFRVTGTVLLLCSAGMWVVPGSLSDPDLAMFKLGVSVFFFFCGLALLMRNHQDNQPDAYFDPIRHEVRVLQKDDKGEPRTILRRSYDSLGSVDFGAQVVALFDRDGSMLMRLAVEDADVRRALRIQLGGLVRLTERA</sequence>
<dbReference type="RefSeq" id="WP_138861919.1">
    <property type="nucleotide sequence ID" value="NZ_VCPC01000001.1"/>
</dbReference>
<keyword evidence="1" id="KW-1133">Transmembrane helix</keyword>
<organism evidence="2 3">
    <name type="scientific">Arenibacterium halophilum</name>
    <dbReference type="NCBI Taxonomy" id="2583821"/>
    <lineage>
        <taxon>Bacteria</taxon>
        <taxon>Pseudomonadati</taxon>
        <taxon>Pseudomonadota</taxon>
        <taxon>Alphaproteobacteria</taxon>
        <taxon>Rhodobacterales</taxon>
        <taxon>Paracoccaceae</taxon>
        <taxon>Arenibacterium</taxon>
    </lineage>
</organism>
<dbReference type="EMBL" id="VCPC01000001">
    <property type="protein sequence ID" value="TMV14568.1"/>
    <property type="molecule type" value="Genomic_DNA"/>
</dbReference>
<evidence type="ECO:0000256" key="1">
    <source>
        <dbReference type="SAM" id="Phobius"/>
    </source>
</evidence>
<evidence type="ECO:0000313" key="2">
    <source>
        <dbReference type="EMBL" id="TMV14568.1"/>
    </source>
</evidence>
<keyword evidence="3" id="KW-1185">Reference proteome</keyword>
<proteinExistence type="predicted"/>
<reference evidence="2 3" key="1">
    <citation type="submission" date="2019-05" db="EMBL/GenBank/DDBJ databases">
        <title>Marivita sp. nov. isolated from sea sediment.</title>
        <authorList>
            <person name="Kim W."/>
        </authorList>
    </citation>
    <scope>NUCLEOTIDE SEQUENCE [LARGE SCALE GENOMIC DNA]</scope>
    <source>
        <strain evidence="2 3">CAU 1492</strain>
    </source>
</reference>
<evidence type="ECO:0000313" key="3">
    <source>
        <dbReference type="Proteomes" id="UP001191082"/>
    </source>
</evidence>
<evidence type="ECO:0008006" key="4">
    <source>
        <dbReference type="Google" id="ProtNLM"/>
    </source>
</evidence>
<name>A0ABY2XD28_9RHOB</name>